<organism evidence="1 2">
    <name type="scientific">Microcystis aeruginosa (strain NIES-843 / IAM M-2473)</name>
    <dbReference type="NCBI Taxonomy" id="449447"/>
    <lineage>
        <taxon>Bacteria</taxon>
        <taxon>Bacillati</taxon>
        <taxon>Cyanobacteriota</taxon>
        <taxon>Cyanophyceae</taxon>
        <taxon>Oscillatoriophycideae</taxon>
        <taxon>Chroococcales</taxon>
        <taxon>Microcystaceae</taxon>
        <taxon>Microcystis</taxon>
    </lineage>
</organism>
<evidence type="ECO:0000313" key="2">
    <source>
        <dbReference type="Proteomes" id="UP000001510"/>
    </source>
</evidence>
<accession>B0JLU1</accession>
<dbReference type="Proteomes" id="UP000001510">
    <property type="component" value="Chromosome"/>
</dbReference>
<reference evidence="1 2" key="1">
    <citation type="journal article" date="2007" name="DNA Res.">
        <title>Complete genomic structure of the bloom-forming toxic cyanobacterium Microcystis aeruginosa NIES-843.</title>
        <authorList>
            <person name="Kaneko T."/>
            <person name="Nakajima N."/>
            <person name="Okamoto S."/>
            <person name="Suzuki I."/>
            <person name="Tanabe Y."/>
            <person name="Tamaoki M."/>
            <person name="Nakamura Y."/>
            <person name="Kasai F."/>
            <person name="Watanabe A."/>
            <person name="Kawashima K."/>
            <person name="Kishida Y."/>
            <person name="Ono A."/>
            <person name="Shimizu Y."/>
            <person name="Takahashi C."/>
            <person name="Minami C."/>
            <person name="Fujishiro T."/>
            <person name="Kohara M."/>
            <person name="Katoh M."/>
            <person name="Nakazaki N."/>
            <person name="Nakayama S."/>
            <person name="Yamada M."/>
            <person name="Tabata S."/>
            <person name="Watanabe M.M."/>
        </authorList>
    </citation>
    <scope>NUCLEOTIDE SEQUENCE [LARGE SCALE GENOMIC DNA]</scope>
    <source>
        <strain evidence="2">NIES-843 / IAM M-247</strain>
    </source>
</reference>
<evidence type="ECO:0000313" key="1">
    <source>
        <dbReference type="EMBL" id="BAG03115.1"/>
    </source>
</evidence>
<dbReference type="Pfam" id="PF10364">
    <property type="entry name" value="NKWYS"/>
    <property type="match status" value="1"/>
</dbReference>
<dbReference type="PaxDb" id="449447-MAE_32930"/>
<dbReference type="eggNOG" id="COG0457">
    <property type="taxonomic scope" value="Bacteria"/>
</dbReference>
<dbReference type="InterPro" id="IPR018831">
    <property type="entry name" value="Uncharacterised_NKWYS"/>
</dbReference>
<dbReference type="AlphaFoldDB" id="B0JLU1"/>
<dbReference type="STRING" id="449447.MAE_32930"/>
<keyword evidence="2" id="KW-1185">Reference proteome</keyword>
<dbReference type="RefSeq" id="WP_012266219.1">
    <property type="nucleotide sequence ID" value="NC_010296.1"/>
</dbReference>
<dbReference type="PATRIC" id="fig|449447.4.peg.2978"/>
<dbReference type="KEGG" id="mar:MAE_32930"/>
<dbReference type="HOGENOM" id="CLU_080931_0_0_3"/>
<protein>
    <recommendedName>
        <fullName evidence="3">Sulfotransferase family protein</fullName>
    </recommendedName>
</protein>
<dbReference type="EMBL" id="AP009552">
    <property type="protein sequence ID" value="BAG03115.1"/>
    <property type="molecule type" value="Genomic_DNA"/>
</dbReference>
<gene>
    <name evidence="1" type="ordered locus">MAE_32930</name>
</gene>
<dbReference type="EnsemblBacteria" id="BAG03115">
    <property type="protein sequence ID" value="BAG03115"/>
    <property type="gene ID" value="MAE_32930"/>
</dbReference>
<evidence type="ECO:0008006" key="3">
    <source>
        <dbReference type="Google" id="ProtNLM"/>
    </source>
</evidence>
<name>B0JLU1_MICAN</name>
<proteinExistence type="predicted"/>
<sequence>MSKLLDNLTYLRKIVLQDIKLRFRLYATNQTPIIIYQMGKVGSSSVMKSLKKKAILPLFHVHFLLKNADNRSFYNPNVYEILSVKLEREMLLRQGKFLYNKIIAPKKQVKIISLTREPIGRNVAAFFQNFERETGKKYEQSNFTPQELRDIFINFFPHSTPLDWFDNYFKPFLGIDVYEYPFPKEQGYLRINKDNVDLLILKLETSDSVKEKAIAEFLGLKEFKLVRTNVGEDKNYGSSVCLMQWTGL</sequence>